<accession>A0A3S0L152</accession>
<gene>
    <name evidence="1" type="ORF">EJ903_04540</name>
</gene>
<proteinExistence type="predicted"/>
<dbReference type="EMBL" id="RXMA01000002">
    <property type="protein sequence ID" value="RTR23786.1"/>
    <property type="molecule type" value="Genomic_DNA"/>
</dbReference>
<dbReference type="Pfam" id="PF05534">
    <property type="entry name" value="HicB"/>
    <property type="match status" value="1"/>
</dbReference>
<dbReference type="InterPro" id="IPR010985">
    <property type="entry name" value="Ribbon_hlx_hlx"/>
</dbReference>
<dbReference type="SUPFAM" id="SSF47598">
    <property type="entry name" value="Ribbon-helix-helix"/>
    <property type="match status" value="1"/>
</dbReference>
<dbReference type="GO" id="GO:0006355">
    <property type="term" value="P:regulation of DNA-templated transcription"/>
    <property type="evidence" value="ECO:0007669"/>
    <property type="project" value="InterPro"/>
</dbReference>
<keyword evidence="2" id="KW-1185">Reference proteome</keyword>
<dbReference type="RefSeq" id="WP_126612513.1">
    <property type="nucleotide sequence ID" value="NZ_JBHUCY010000010.1"/>
</dbReference>
<dbReference type="InterPro" id="IPR008651">
    <property type="entry name" value="Uncharacterised_HicB"/>
</dbReference>
<comment type="caution">
    <text evidence="1">The sequence shown here is derived from an EMBL/GenBank/DDBJ whole genome shotgun (WGS) entry which is preliminary data.</text>
</comment>
<reference evidence="1 2" key="1">
    <citation type="submission" date="2018-12" db="EMBL/GenBank/DDBJ databases">
        <authorList>
            <person name="Yang Y."/>
        </authorList>
    </citation>
    <scope>NUCLEOTIDE SEQUENCE [LARGE SCALE GENOMIC DNA]</scope>
    <source>
        <strain evidence="1 2">L-25-5w-1</strain>
    </source>
</reference>
<evidence type="ECO:0000313" key="1">
    <source>
        <dbReference type="EMBL" id="RTR23786.1"/>
    </source>
</evidence>
<dbReference type="OrthoDB" id="5297106at2"/>
<dbReference type="SUPFAM" id="SSF143100">
    <property type="entry name" value="TTHA1013/TTHA0281-like"/>
    <property type="match status" value="1"/>
</dbReference>
<dbReference type="AlphaFoldDB" id="A0A3S0L152"/>
<name>A0A3S0L152_9PROT</name>
<dbReference type="Proteomes" id="UP000277007">
    <property type="component" value="Unassembled WGS sequence"/>
</dbReference>
<protein>
    <submittedName>
        <fullName evidence="1">Type II toxin-antitoxin system HicB family antitoxin</fullName>
    </submittedName>
</protein>
<sequence>MMEYKGYKAQIDFDAEAGTFVGEVINTHDGIGFSGRSVDELMTAFRRAVDEYLELSCDMGGEAVHPFSGQLAIRVNPMLHRAIAICAEREGKSVSAWIAECLSRAAGVSPSRMGG</sequence>
<dbReference type="InterPro" id="IPR035069">
    <property type="entry name" value="TTHA1013/TTHA0281-like"/>
</dbReference>
<evidence type="ECO:0000313" key="2">
    <source>
        <dbReference type="Proteomes" id="UP000277007"/>
    </source>
</evidence>
<organism evidence="1 2">
    <name type="scientific">Azospirillum griseum</name>
    <dbReference type="NCBI Taxonomy" id="2496639"/>
    <lineage>
        <taxon>Bacteria</taxon>
        <taxon>Pseudomonadati</taxon>
        <taxon>Pseudomonadota</taxon>
        <taxon>Alphaproteobacteria</taxon>
        <taxon>Rhodospirillales</taxon>
        <taxon>Azospirillaceae</taxon>
        <taxon>Azospirillum</taxon>
    </lineage>
</organism>